<dbReference type="AlphaFoldDB" id="A0A1M5FLM3"/>
<dbReference type="Pfam" id="PF18962">
    <property type="entry name" value="Por_Secre_tail"/>
    <property type="match status" value="1"/>
</dbReference>
<sequence length="617" mass="62706">MRPYPIITAFVLLGVTLNAQTSISGVVNSYHKVIDIIPAKACVRVDNVSGLAFNDRVMIIQMKGATVSTTNTTAFGTVSSLNNAGNYEIGTICSVRGDSIFLFKQLLRSYTVTDKVQLVRIPQYNNAIVADSLKALPWDSTTGKGGVLALWVSDNLVLNAPISASSSGYAGGRYLTSNGTCSNFAAPNGYYYNATTLSPQDGAYKGESVADLAITYSGGKGAVANGGGGGNNHNNGGGGGANSSAGGSGGGNSSASGCSTANPGKGGYALSNSSGAKLFLGGGGGAGHANSGFFSTGGGNGGGIVFIQTNTLYSNGYKILANGQDGGNTLGDGASGGGGGGSIILNINNYADPVTIEAIGGNGGSENDDNTSGKCYGEGGGGSGGIIYFKGSTPAGISTVTGGAKGNKLNSLNCGTITAGTAGTAGTTVTNYSFAESSTLSGACGTVLAVGLLNFSCRTSGNDVIVEWKIATDATSIKSSLQRNSNNSTWSDIQSFGNPPESGQYRVEDRDLPEGFYQYRIKLLSANGSVIFSNISTVNIANNSSLILFPNPVRSLLTIVHPFEAGTELSIMDAMGKQVLNKKILSSMPRIRLDISFLSPGVYRMATGKTSSCFVVQ</sequence>
<reference evidence="2 3" key="1">
    <citation type="submission" date="2016-11" db="EMBL/GenBank/DDBJ databases">
        <authorList>
            <person name="Jaros S."/>
            <person name="Januszkiewicz K."/>
            <person name="Wedrychowicz H."/>
        </authorList>
    </citation>
    <scope>NUCLEOTIDE SEQUENCE [LARGE SCALE GENOMIC DNA]</scope>
    <source>
        <strain evidence="2 3">DSM 18119</strain>
    </source>
</reference>
<dbReference type="InterPro" id="IPR026444">
    <property type="entry name" value="Secre_tail"/>
</dbReference>
<keyword evidence="3" id="KW-1185">Reference proteome</keyword>
<feature type="domain" description="Secretion system C-terminal sorting" evidence="1">
    <location>
        <begin position="548"/>
        <end position="606"/>
    </location>
</feature>
<name>A0A1M5FLM3_9BACT</name>
<dbReference type="EMBL" id="FQUU01000023">
    <property type="protein sequence ID" value="SHF92324.1"/>
    <property type="molecule type" value="Genomic_DNA"/>
</dbReference>
<proteinExistence type="predicted"/>
<accession>A0A1M5FLM3</accession>
<dbReference type="STRING" id="1121884.SAMN02745131_03876"/>
<gene>
    <name evidence="2" type="ORF">SAMN02745131_03876</name>
</gene>
<protein>
    <recommendedName>
        <fullName evidence="1">Secretion system C-terminal sorting domain-containing protein</fullName>
    </recommendedName>
</protein>
<dbReference type="Proteomes" id="UP000184048">
    <property type="component" value="Unassembled WGS sequence"/>
</dbReference>
<dbReference type="RefSeq" id="WP_072836993.1">
    <property type="nucleotide sequence ID" value="NZ_FQUU01000023.1"/>
</dbReference>
<organism evidence="2 3">
    <name type="scientific">Flavisolibacter ginsengisoli DSM 18119</name>
    <dbReference type="NCBI Taxonomy" id="1121884"/>
    <lineage>
        <taxon>Bacteria</taxon>
        <taxon>Pseudomonadati</taxon>
        <taxon>Bacteroidota</taxon>
        <taxon>Chitinophagia</taxon>
        <taxon>Chitinophagales</taxon>
        <taxon>Chitinophagaceae</taxon>
        <taxon>Flavisolibacter</taxon>
    </lineage>
</organism>
<evidence type="ECO:0000313" key="2">
    <source>
        <dbReference type="EMBL" id="SHF92324.1"/>
    </source>
</evidence>
<evidence type="ECO:0000313" key="3">
    <source>
        <dbReference type="Proteomes" id="UP000184048"/>
    </source>
</evidence>
<evidence type="ECO:0000259" key="1">
    <source>
        <dbReference type="Pfam" id="PF18962"/>
    </source>
</evidence>
<dbReference type="OrthoDB" id="1490051at2"/>